<keyword evidence="2" id="KW-1185">Reference proteome</keyword>
<dbReference type="EnsemblPlants" id="OBART05G01990.1">
    <property type="protein sequence ID" value="OBART05G01990.1"/>
    <property type="gene ID" value="OBART05G01990"/>
</dbReference>
<sequence>MIGLVNGLPLPGPERWRAWAAGPSRLISPVAVELDGDTTRYPKPRVRDLHLPTSLATPVS</sequence>
<protein>
    <submittedName>
        <fullName evidence="1">Uncharacterized protein</fullName>
    </submittedName>
</protein>
<proteinExistence type="predicted"/>
<reference evidence="1" key="1">
    <citation type="journal article" date="2009" name="Rice">
        <title>De Novo Next Generation Sequencing of Plant Genomes.</title>
        <authorList>
            <person name="Rounsley S."/>
            <person name="Marri P.R."/>
            <person name="Yu Y."/>
            <person name="He R."/>
            <person name="Sisneros N."/>
            <person name="Goicoechea J.L."/>
            <person name="Lee S.J."/>
            <person name="Angelova A."/>
            <person name="Kudrna D."/>
            <person name="Luo M."/>
            <person name="Affourtit J."/>
            <person name="Desany B."/>
            <person name="Knight J."/>
            <person name="Niazi F."/>
            <person name="Egholm M."/>
            <person name="Wing R.A."/>
        </authorList>
    </citation>
    <scope>NUCLEOTIDE SEQUENCE [LARGE SCALE GENOMIC DNA]</scope>
    <source>
        <strain evidence="1">cv. IRGC 105608</strain>
    </source>
</reference>
<evidence type="ECO:0000313" key="1">
    <source>
        <dbReference type="EnsemblPlants" id="OBART05G01990.1"/>
    </source>
</evidence>
<reference evidence="1" key="2">
    <citation type="submission" date="2015-03" db="UniProtKB">
        <authorList>
            <consortium name="EnsemblPlants"/>
        </authorList>
    </citation>
    <scope>IDENTIFICATION</scope>
</reference>
<dbReference type="Gramene" id="OBART05G01990.1">
    <property type="protein sequence ID" value="OBART05G01990.1"/>
    <property type="gene ID" value="OBART05G01990"/>
</dbReference>
<dbReference type="HOGENOM" id="CLU_2945354_0_0_1"/>
<dbReference type="Proteomes" id="UP000026960">
    <property type="component" value="Chromosome 5"/>
</dbReference>
<dbReference type="PaxDb" id="65489-OBART05G01990.1"/>
<accession>A0A0D3G2T3</accession>
<organism evidence="1">
    <name type="scientific">Oryza barthii</name>
    <dbReference type="NCBI Taxonomy" id="65489"/>
    <lineage>
        <taxon>Eukaryota</taxon>
        <taxon>Viridiplantae</taxon>
        <taxon>Streptophyta</taxon>
        <taxon>Embryophyta</taxon>
        <taxon>Tracheophyta</taxon>
        <taxon>Spermatophyta</taxon>
        <taxon>Magnoliopsida</taxon>
        <taxon>Liliopsida</taxon>
        <taxon>Poales</taxon>
        <taxon>Poaceae</taxon>
        <taxon>BOP clade</taxon>
        <taxon>Oryzoideae</taxon>
        <taxon>Oryzeae</taxon>
        <taxon>Oryzinae</taxon>
        <taxon>Oryza</taxon>
    </lineage>
</organism>
<evidence type="ECO:0000313" key="2">
    <source>
        <dbReference type="Proteomes" id="UP000026960"/>
    </source>
</evidence>
<dbReference type="AlphaFoldDB" id="A0A0D3G2T3"/>
<name>A0A0D3G2T3_9ORYZ</name>